<organism evidence="1 2">
    <name type="scientific">Stenotrophomonas panacihumi</name>
    <dbReference type="NCBI Taxonomy" id="676599"/>
    <lineage>
        <taxon>Bacteria</taxon>
        <taxon>Pseudomonadati</taxon>
        <taxon>Pseudomonadota</taxon>
        <taxon>Gammaproteobacteria</taxon>
        <taxon>Lysobacterales</taxon>
        <taxon>Lysobacteraceae</taxon>
        <taxon>Stenotrophomonas</taxon>
    </lineage>
</organism>
<accession>A0A0R0AUL0</accession>
<dbReference type="AlphaFoldDB" id="A0A0R0AUL0"/>
<dbReference type="EMBL" id="LLXU01000058">
    <property type="protein sequence ID" value="KRG46098.1"/>
    <property type="molecule type" value="Genomic_DNA"/>
</dbReference>
<evidence type="ECO:0000313" key="2">
    <source>
        <dbReference type="Proteomes" id="UP000051802"/>
    </source>
</evidence>
<gene>
    <name evidence="1" type="ORF">ARC20_06785</name>
</gene>
<protein>
    <submittedName>
        <fullName evidence="1">Uncharacterized protein</fullName>
    </submittedName>
</protein>
<dbReference type="RefSeq" id="WP_057645642.1">
    <property type="nucleotide sequence ID" value="NZ_LLXU01000058.1"/>
</dbReference>
<keyword evidence="2" id="KW-1185">Reference proteome</keyword>
<sequence length="304" mass="32646">MSVMTIWPRSWRPLPWLLVAAALLLPACKREPAELPGATAEPAATVRGLAERLRANDLVGYAKAAVTPAQYAQLETAWREGHSRWPLSSVPLGEDVPAMLQYLSAPGAEQRLQRTFDTQIAGQGAGIKQAAHSLGLFGVQYLRNQGDYSPEQRAHYVQLVNALAEWASAAPLAERPHAQAAIPRLVAAARATGLSDPAAMQAAGMEESLRRLGPFLKEFKAVLDSYGLPLDASLDETRVGLVTQDGDQARVHLQYPLGAEQVDTSASLVRIDGHWYLVSIQDEVQAVLHPASPAGAAPAQPPKP</sequence>
<reference evidence="1 2" key="1">
    <citation type="submission" date="2015-10" db="EMBL/GenBank/DDBJ databases">
        <title>Genome sequencing and analysis of members of genus Stenotrophomonas.</title>
        <authorList>
            <person name="Patil P.P."/>
            <person name="Midha S."/>
            <person name="Patil P.B."/>
        </authorList>
    </citation>
    <scope>NUCLEOTIDE SEQUENCE [LARGE SCALE GENOMIC DNA]</scope>
    <source>
        <strain evidence="1 2">JCM 16536</strain>
    </source>
</reference>
<proteinExistence type="predicted"/>
<comment type="caution">
    <text evidence="1">The sequence shown here is derived from an EMBL/GenBank/DDBJ whole genome shotgun (WGS) entry which is preliminary data.</text>
</comment>
<dbReference type="Proteomes" id="UP000051802">
    <property type="component" value="Unassembled WGS sequence"/>
</dbReference>
<evidence type="ECO:0000313" key="1">
    <source>
        <dbReference type="EMBL" id="KRG46098.1"/>
    </source>
</evidence>
<name>A0A0R0AUL0_9GAMM</name>